<organism evidence="1 2">
    <name type="scientific">Rufibacter immobilis</name>
    <dbReference type="NCBI Taxonomy" id="1348778"/>
    <lineage>
        <taxon>Bacteria</taxon>
        <taxon>Pseudomonadati</taxon>
        <taxon>Bacteroidota</taxon>
        <taxon>Cytophagia</taxon>
        <taxon>Cytophagales</taxon>
        <taxon>Hymenobacteraceae</taxon>
        <taxon>Rufibacter</taxon>
    </lineage>
</organism>
<dbReference type="EMBL" id="RJJE01000017">
    <property type="protein sequence ID" value="RNI27200.1"/>
    <property type="molecule type" value="Genomic_DNA"/>
</dbReference>
<keyword evidence="2" id="KW-1185">Reference proteome</keyword>
<dbReference type="AlphaFoldDB" id="A0A3M9MNU9"/>
<name>A0A3M9MNU9_9BACT</name>
<sequence>MKIIFKFVEQEQRGELLQLFRGGKQRQRKRSKSLKCLSFGLLLSPFMAGDRWLDEVVLKYCEELGPGDGCRALLRICQKLLFPTVVKMA</sequence>
<proteinExistence type="predicted"/>
<evidence type="ECO:0000313" key="1">
    <source>
        <dbReference type="EMBL" id="RNI27200.1"/>
    </source>
</evidence>
<accession>A0A3M9MNU9</accession>
<dbReference type="Proteomes" id="UP000271010">
    <property type="component" value="Unassembled WGS sequence"/>
</dbReference>
<protein>
    <submittedName>
        <fullName evidence="1">Uncharacterized protein</fullName>
    </submittedName>
</protein>
<comment type="caution">
    <text evidence="1">The sequence shown here is derived from an EMBL/GenBank/DDBJ whole genome shotgun (WGS) entry which is preliminary data.</text>
</comment>
<evidence type="ECO:0000313" key="2">
    <source>
        <dbReference type="Proteomes" id="UP000271010"/>
    </source>
</evidence>
<gene>
    <name evidence="1" type="ORF">EFA69_13620</name>
</gene>
<reference evidence="1 2" key="1">
    <citation type="submission" date="2018-11" db="EMBL/GenBank/DDBJ databases">
        <title>Rufibacter latericius sp. nov., isolated from water in Baiyang Lake.</title>
        <authorList>
            <person name="Yang Y."/>
        </authorList>
    </citation>
    <scope>NUCLEOTIDE SEQUENCE [LARGE SCALE GENOMIC DNA]</scope>
    <source>
        <strain evidence="1 2">MCC P1</strain>
    </source>
</reference>